<dbReference type="AlphaFoldDB" id="A0A4D4KVT7"/>
<gene>
    <name evidence="2" type="ORF">SVIO_005820</name>
</gene>
<feature type="region of interest" description="Disordered" evidence="1">
    <location>
        <begin position="1"/>
        <end position="28"/>
    </location>
</feature>
<evidence type="ECO:0000313" key="3">
    <source>
        <dbReference type="Proteomes" id="UP000301309"/>
    </source>
</evidence>
<sequence>MRRRPGEARGSGPARGGRNEISGGTFHGPVIQAQSVGSVIAQVRPVGRDYLFAAFAGVVIVDVSMEFATTAQTREMAEAIARMATRHGSGGHGDTAEKIMNDVFQQQPASGG</sequence>
<name>A0A4D4KVT7_STRVO</name>
<dbReference type="Proteomes" id="UP000301309">
    <property type="component" value="Unassembled WGS sequence"/>
</dbReference>
<evidence type="ECO:0000313" key="2">
    <source>
        <dbReference type="EMBL" id="GDY49959.1"/>
    </source>
</evidence>
<reference evidence="2 3" key="1">
    <citation type="journal article" date="2020" name="Int. J. Syst. Evol. Microbiol.">
        <title>Reclassification of Streptomyces castelarensis and Streptomyces sporoclivatus as later heterotypic synonyms of Streptomyces antimycoticus.</title>
        <authorList>
            <person name="Komaki H."/>
            <person name="Tamura T."/>
        </authorList>
    </citation>
    <scope>NUCLEOTIDE SEQUENCE [LARGE SCALE GENOMIC DNA]</scope>
    <source>
        <strain evidence="2 3">NBRC 13459</strain>
    </source>
</reference>
<keyword evidence="3" id="KW-1185">Reference proteome</keyword>
<organism evidence="2 3">
    <name type="scientific">Streptomyces violaceusniger</name>
    <dbReference type="NCBI Taxonomy" id="68280"/>
    <lineage>
        <taxon>Bacteria</taxon>
        <taxon>Bacillati</taxon>
        <taxon>Actinomycetota</taxon>
        <taxon>Actinomycetes</taxon>
        <taxon>Kitasatosporales</taxon>
        <taxon>Streptomycetaceae</taxon>
        <taxon>Streptomyces</taxon>
        <taxon>Streptomyces violaceusniger group</taxon>
    </lineage>
</organism>
<evidence type="ECO:0000256" key="1">
    <source>
        <dbReference type="SAM" id="MobiDB-lite"/>
    </source>
</evidence>
<accession>A0A4D4KVT7</accession>
<protein>
    <submittedName>
        <fullName evidence="2">Uncharacterized protein</fullName>
    </submittedName>
</protein>
<proteinExistence type="predicted"/>
<dbReference type="EMBL" id="BJHW01000001">
    <property type="protein sequence ID" value="GDY49959.1"/>
    <property type="molecule type" value="Genomic_DNA"/>
</dbReference>
<comment type="caution">
    <text evidence="2">The sequence shown here is derived from an EMBL/GenBank/DDBJ whole genome shotgun (WGS) entry which is preliminary data.</text>
</comment>